<evidence type="ECO:0000313" key="1">
    <source>
        <dbReference type="EMBL" id="RKD24643.1"/>
    </source>
</evidence>
<dbReference type="OrthoDB" id="2382038at2"/>
<evidence type="ECO:0000313" key="2">
    <source>
        <dbReference type="Proteomes" id="UP000284219"/>
    </source>
</evidence>
<sequence length="100" mass="11033">MRCISVYTKDFGVFSDVYEQILALNLAEDEEAEVDGITVSDAGKVDEGYIENMRQKPEVAVLRVKKHDATILQHGDVFEILLPSPAGSEEAETSEETETA</sequence>
<protein>
    <submittedName>
        <fullName evidence="1">NAD/NADP transhydrogenase alpha subunit</fullName>
    </submittedName>
</protein>
<comment type="caution">
    <text evidence="1">The sequence shown here is derived from an EMBL/GenBank/DDBJ whole genome shotgun (WGS) entry which is preliminary data.</text>
</comment>
<reference evidence="1 2" key="1">
    <citation type="submission" date="2016-08" db="EMBL/GenBank/DDBJ databases">
        <title>Novel Firmicute Genomes.</title>
        <authorList>
            <person name="Poppleton D.I."/>
            <person name="Gribaldo S."/>
        </authorList>
    </citation>
    <scope>NUCLEOTIDE SEQUENCE [LARGE SCALE GENOMIC DNA]</scope>
    <source>
        <strain evidence="1 2">RAOx-1</strain>
    </source>
</reference>
<name>A0A419SKV8_9BACL</name>
<dbReference type="Proteomes" id="UP000284219">
    <property type="component" value="Unassembled WGS sequence"/>
</dbReference>
<dbReference type="EMBL" id="MCHY01000008">
    <property type="protein sequence ID" value="RKD24643.1"/>
    <property type="molecule type" value="Genomic_DNA"/>
</dbReference>
<accession>A0A419SKV8</accession>
<proteinExistence type="predicted"/>
<gene>
    <name evidence="1" type="ORF">BEP19_09725</name>
</gene>
<dbReference type="AlphaFoldDB" id="A0A419SKV8"/>
<keyword evidence="2" id="KW-1185">Reference proteome</keyword>
<organism evidence="1 2">
    <name type="scientific">Ammoniphilus oxalaticus</name>
    <dbReference type="NCBI Taxonomy" id="66863"/>
    <lineage>
        <taxon>Bacteria</taxon>
        <taxon>Bacillati</taxon>
        <taxon>Bacillota</taxon>
        <taxon>Bacilli</taxon>
        <taxon>Bacillales</taxon>
        <taxon>Paenibacillaceae</taxon>
        <taxon>Aneurinibacillus group</taxon>
        <taxon>Ammoniphilus</taxon>
    </lineage>
</organism>
<dbReference type="RefSeq" id="WP_120189942.1">
    <property type="nucleotide sequence ID" value="NZ_MCHY01000008.1"/>
</dbReference>